<accession>A0ACB8U3D6</accession>
<gene>
    <name evidence="1" type="ORF">BDY19DRAFT_151242</name>
</gene>
<proteinExistence type="predicted"/>
<dbReference type="EMBL" id="MU274912">
    <property type="protein sequence ID" value="KAI0088842.1"/>
    <property type="molecule type" value="Genomic_DNA"/>
</dbReference>
<sequence length="147" mass="16206">MRFSLPFVAIASLLGLASASPALEVRQEALRFGVVTTSPATIKPGQTFNILYNSTRARWQPLYLDIYLSGKYPNGFVLPDFQVLRLDYPADAHFYDFNTTLPVISFDANDGYLADATYGITVWMSYVTETGAISKGGIEHGLQIDLS</sequence>
<evidence type="ECO:0000313" key="2">
    <source>
        <dbReference type="Proteomes" id="UP001055072"/>
    </source>
</evidence>
<protein>
    <submittedName>
        <fullName evidence="1">Uncharacterized protein</fullName>
    </submittedName>
</protein>
<keyword evidence="2" id="KW-1185">Reference proteome</keyword>
<organism evidence="1 2">
    <name type="scientific">Irpex rosettiformis</name>
    <dbReference type="NCBI Taxonomy" id="378272"/>
    <lineage>
        <taxon>Eukaryota</taxon>
        <taxon>Fungi</taxon>
        <taxon>Dikarya</taxon>
        <taxon>Basidiomycota</taxon>
        <taxon>Agaricomycotina</taxon>
        <taxon>Agaricomycetes</taxon>
        <taxon>Polyporales</taxon>
        <taxon>Irpicaceae</taxon>
        <taxon>Irpex</taxon>
    </lineage>
</organism>
<comment type="caution">
    <text evidence="1">The sequence shown here is derived from an EMBL/GenBank/DDBJ whole genome shotgun (WGS) entry which is preliminary data.</text>
</comment>
<evidence type="ECO:0000313" key="1">
    <source>
        <dbReference type="EMBL" id="KAI0088842.1"/>
    </source>
</evidence>
<dbReference type="Proteomes" id="UP001055072">
    <property type="component" value="Unassembled WGS sequence"/>
</dbReference>
<name>A0ACB8U3D6_9APHY</name>
<reference evidence="1" key="1">
    <citation type="journal article" date="2021" name="Environ. Microbiol.">
        <title>Gene family expansions and transcriptome signatures uncover fungal adaptations to wood decay.</title>
        <authorList>
            <person name="Hage H."/>
            <person name="Miyauchi S."/>
            <person name="Viragh M."/>
            <person name="Drula E."/>
            <person name="Min B."/>
            <person name="Chaduli D."/>
            <person name="Navarro D."/>
            <person name="Favel A."/>
            <person name="Norest M."/>
            <person name="Lesage-Meessen L."/>
            <person name="Balint B."/>
            <person name="Merenyi Z."/>
            <person name="de Eugenio L."/>
            <person name="Morin E."/>
            <person name="Martinez A.T."/>
            <person name="Baldrian P."/>
            <person name="Stursova M."/>
            <person name="Martinez M.J."/>
            <person name="Novotny C."/>
            <person name="Magnuson J.K."/>
            <person name="Spatafora J.W."/>
            <person name="Maurice S."/>
            <person name="Pangilinan J."/>
            <person name="Andreopoulos W."/>
            <person name="LaButti K."/>
            <person name="Hundley H."/>
            <person name="Na H."/>
            <person name="Kuo A."/>
            <person name="Barry K."/>
            <person name="Lipzen A."/>
            <person name="Henrissat B."/>
            <person name="Riley R."/>
            <person name="Ahrendt S."/>
            <person name="Nagy L.G."/>
            <person name="Grigoriev I.V."/>
            <person name="Martin F."/>
            <person name="Rosso M.N."/>
        </authorList>
    </citation>
    <scope>NUCLEOTIDE SEQUENCE</scope>
    <source>
        <strain evidence="1">CBS 384.51</strain>
    </source>
</reference>